<dbReference type="Proteomes" id="UP000298218">
    <property type="component" value="Unassembled WGS sequence"/>
</dbReference>
<dbReference type="RefSeq" id="WP_134171906.1">
    <property type="nucleotide sequence ID" value="NZ_SODI01000001.1"/>
</dbReference>
<reference evidence="1 2" key="1">
    <citation type="submission" date="2019-03" db="EMBL/GenBank/DDBJ databases">
        <title>Genomics of glacier-inhabiting Cryobacterium strains.</title>
        <authorList>
            <person name="Liu Q."/>
            <person name="Xin Y.-H."/>
        </authorList>
    </citation>
    <scope>NUCLEOTIDE SEQUENCE [LARGE SCALE GENOMIC DNA]</scope>
    <source>
        <strain evidence="1 2">CGMCC 1.4292</strain>
    </source>
</reference>
<accession>A0A4Y8KRJ2</accession>
<evidence type="ECO:0000313" key="2">
    <source>
        <dbReference type="Proteomes" id="UP000298218"/>
    </source>
</evidence>
<name>A0A4Y8KRJ2_9MICO</name>
<proteinExistence type="predicted"/>
<comment type="caution">
    <text evidence="1">The sequence shown here is derived from an EMBL/GenBank/DDBJ whole genome shotgun (WGS) entry which is preliminary data.</text>
</comment>
<organism evidence="1 2">
    <name type="scientific">Cryobacterium psychrophilum</name>
    <dbReference type="NCBI Taxonomy" id="41988"/>
    <lineage>
        <taxon>Bacteria</taxon>
        <taxon>Bacillati</taxon>
        <taxon>Actinomycetota</taxon>
        <taxon>Actinomycetes</taxon>
        <taxon>Micrococcales</taxon>
        <taxon>Microbacteriaceae</taxon>
        <taxon>Cryobacterium</taxon>
    </lineage>
</organism>
<evidence type="ECO:0000313" key="1">
    <source>
        <dbReference type="EMBL" id="TFD81078.1"/>
    </source>
</evidence>
<keyword evidence="2" id="KW-1185">Reference proteome</keyword>
<protein>
    <submittedName>
        <fullName evidence="1">Uncharacterized protein</fullName>
    </submittedName>
</protein>
<gene>
    <name evidence="1" type="ORF">E3T53_03625</name>
</gene>
<dbReference type="EMBL" id="SOHQ01000012">
    <property type="protein sequence ID" value="TFD81078.1"/>
    <property type="molecule type" value="Genomic_DNA"/>
</dbReference>
<dbReference type="AlphaFoldDB" id="A0A4Y8KRJ2"/>
<sequence>MTEQPRKHGSGTSPLRRAHASLWILIGIAILAAGGLTSTVMAPPSPIVGFGFGVSALLLAASLVLAGRVTIALERARRNSRPVIPDNDSLPILRKLLRIAPGASQKKK</sequence>